<feature type="region of interest" description="Disordered" evidence="5">
    <location>
        <begin position="1207"/>
        <end position="1266"/>
    </location>
</feature>
<reference evidence="6" key="2">
    <citation type="journal article" date="2023" name="BMC Genomics">
        <title>Pest status, molecular evolution, and epigenetic factors derived from the genome assembly of Frankliniella fusca, a thysanopteran phytovirus vector.</title>
        <authorList>
            <person name="Catto M.A."/>
            <person name="Labadie P.E."/>
            <person name="Jacobson A.L."/>
            <person name="Kennedy G.G."/>
            <person name="Srinivasan R."/>
            <person name="Hunt B.G."/>
        </authorList>
    </citation>
    <scope>NUCLEOTIDE SEQUENCE</scope>
    <source>
        <strain evidence="6">PL_HMW_Pooled</strain>
    </source>
</reference>
<dbReference type="InterPro" id="IPR050687">
    <property type="entry name" value="Dynein_IC"/>
</dbReference>
<name>A0AAE1HUW3_9NEOP</name>
<evidence type="ECO:0000256" key="3">
    <source>
        <dbReference type="ARBA" id="ARBA00022737"/>
    </source>
</evidence>
<accession>A0AAE1HUW3</accession>
<gene>
    <name evidence="6" type="ORF">KUF71_016196</name>
</gene>
<dbReference type="GO" id="GO:0045504">
    <property type="term" value="F:dynein heavy chain binding"/>
    <property type="evidence" value="ECO:0007669"/>
    <property type="project" value="TreeGrafter"/>
</dbReference>
<dbReference type="EMBL" id="JAHWGI010001301">
    <property type="protein sequence ID" value="KAK3927911.1"/>
    <property type="molecule type" value="Genomic_DNA"/>
</dbReference>
<dbReference type="InterPro" id="IPR036322">
    <property type="entry name" value="WD40_repeat_dom_sf"/>
</dbReference>
<dbReference type="GO" id="GO:0036156">
    <property type="term" value="C:inner dynein arm"/>
    <property type="evidence" value="ECO:0007669"/>
    <property type="project" value="TreeGrafter"/>
</dbReference>
<feature type="region of interest" description="Disordered" evidence="5">
    <location>
        <begin position="1"/>
        <end position="87"/>
    </location>
</feature>
<keyword evidence="1" id="KW-0963">Cytoplasm</keyword>
<evidence type="ECO:0000313" key="6">
    <source>
        <dbReference type="EMBL" id="KAK3927911.1"/>
    </source>
</evidence>
<dbReference type="PANTHER" id="PTHR12442:SF5">
    <property type="entry name" value="DYNEIN AXONEMAL INTERMEDIATE CHAIN 3"/>
    <property type="match status" value="1"/>
</dbReference>
<keyword evidence="4" id="KW-0175">Coiled coil</keyword>
<feature type="compositionally biased region" description="Basic residues" evidence="5">
    <location>
        <begin position="109"/>
        <end position="151"/>
    </location>
</feature>
<dbReference type="Proteomes" id="UP001219518">
    <property type="component" value="Unassembled WGS sequence"/>
</dbReference>
<protein>
    <submittedName>
        <fullName evidence="6">Dynein intermediate chain 3, axonemal</fullName>
    </submittedName>
</protein>
<dbReference type="AlphaFoldDB" id="A0AAE1HUW3"/>
<feature type="compositionally biased region" description="Basic and acidic residues" evidence="5">
    <location>
        <begin position="1207"/>
        <end position="1222"/>
    </location>
</feature>
<feature type="compositionally biased region" description="Polar residues" evidence="5">
    <location>
        <begin position="50"/>
        <end position="73"/>
    </location>
</feature>
<dbReference type="GO" id="GO:0045503">
    <property type="term" value="F:dynein light chain binding"/>
    <property type="evidence" value="ECO:0007669"/>
    <property type="project" value="TreeGrafter"/>
</dbReference>
<feature type="coiled-coil region" evidence="4">
    <location>
        <begin position="990"/>
        <end position="1039"/>
    </location>
</feature>
<evidence type="ECO:0000256" key="5">
    <source>
        <dbReference type="SAM" id="MobiDB-lite"/>
    </source>
</evidence>
<dbReference type="InterPro" id="IPR015943">
    <property type="entry name" value="WD40/YVTN_repeat-like_dom_sf"/>
</dbReference>
<keyword evidence="2" id="KW-0853">WD repeat</keyword>
<evidence type="ECO:0000256" key="4">
    <source>
        <dbReference type="SAM" id="Coils"/>
    </source>
</evidence>
<dbReference type="Gene3D" id="2.130.10.10">
    <property type="entry name" value="YVTN repeat-like/Quinoprotein amine dehydrogenase"/>
    <property type="match status" value="1"/>
</dbReference>
<sequence>MSNLSTPANENLPNKSDLVPPNPEESVDHGPVPHHSPPAPSEFTPKLHTDLNSSSTPMNPHQTEPSVGGTSRNLEAAELEHDSAHHTDVFQELFKTLEDGVSPKVTDKPKKKTLKTKKKKGKVKSKGKKKGKKKKKAGKKKKGKKKKKKKPSAGLLHEHRGVTSEMATTPVGSEHGGGSGMSLVPGVMRVTLSPDTQHHLGCVVGKHVTAESPWVFVNKSLIDDNLDLHSESSDFLPVREDISDFKSPTVLLGYDVSADADNQFYICVTETAQTAVVEILKQIQEDQQNWLKNALEKPARPWESLGSDQEVDLFTIKQSRPLMQMQVETTVGDLRAPCNFSVRNVDDVPDGYFHFPHRDDLPEHITRLRIDKVVQVSLPKIDVEAQTEPGIPDNSWTQYEYSVDTDNPIEDEAVEQALAKFMQGVQNEICDALHYNELMDLHRDDYCRLVRYEEDTETSQSIQYNEFMSFTDMKHCQGKIVSCAAFHPTCSGIVALAYVDHAKTEISEEEESPDDLARNVYAMHPILVWSFVDAFRPKLILDCARKVHALAYAPQNGNILVAGLSNGQIAIFDLTGKIERVEQETKMTPDQVKYHMAMNNLMDWMKCNNRVEYLQPTAVSAIDGSHVDMVTQVIWLNPSWEINSTGQFLACEEGRQSLQLVSSSVDGSILFWNLDPDAVSIPGIIRKRRLSKRPTGLKTEKSPFSNFNRKLKPVFKLEIQGPDEKRLYLAMCISFYTQPVFYEEDPEFSSKLTQAQRESMTTRFKFKPVHPPPEIHEQKNSMMVGTVNGSILRIEWEGTEDTLADFVLAKRCSSIAINECHASPVFTLKRNPFIQDLYLSVGTKKFALWSEKLGMAPLLWRNAEDAMYTDGAWSLQRPSMFQIIRKDGTIEVWDLLTRSDTFILTQSVSGKILTGIDAHTQYLPNNVVGVADYNGSYRLFFIPSQYQESDLGSDIQQMEKLIDREKDRRKSMDSWVARWREKNTAQVKLLREQKELEHRKEMELQEHERQILEEKQKQEEIELEQIQNSRKMIDQLKQRDPPKHIAKVAAMEQRWQETRRTHMVRMLLDKKKLEKSELERRRGPFVAAQEAHDLKTLKLRQVLRQGPAIFRETVKTLFPEVVKVTTQKPTKAQALAAQLEDMDETFVERYFEIEKLALEQLLPTPLENSFNWKRTVQEGRSRREVLDISLFHQTARMARAEERREYRHLHRNSEMQREDEKKKAKSKAKVGFLGSSSQLPESVEADNASGDPGAMESISASTFHAN</sequence>
<evidence type="ECO:0000313" key="7">
    <source>
        <dbReference type="Proteomes" id="UP001219518"/>
    </source>
</evidence>
<dbReference type="SUPFAM" id="SSF50978">
    <property type="entry name" value="WD40 repeat-like"/>
    <property type="match status" value="1"/>
</dbReference>
<feature type="region of interest" description="Disordered" evidence="5">
    <location>
        <begin position="101"/>
        <end position="180"/>
    </location>
</feature>
<dbReference type="GO" id="GO:0060294">
    <property type="term" value="P:cilium movement involved in cell motility"/>
    <property type="evidence" value="ECO:0007669"/>
    <property type="project" value="TreeGrafter"/>
</dbReference>
<feature type="compositionally biased region" description="Basic and acidic residues" evidence="5">
    <location>
        <begin position="78"/>
        <end position="87"/>
    </location>
</feature>
<reference evidence="6" key="1">
    <citation type="submission" date="2021-07" db="EMBL/GenBank/DDBJ databases">
        <authorList>
            <person name="Catto M.A."/>
            <person name="Jacobson A."/>
            <person name="Kennedy G."/>
            <person name="Labadie P."/>
            <person name="Hunt B.G."/>
            <person name="Srinivasan R."/>
        </authorList>
    </citation>
    <scope>NUCLEOTIDE SEQUENCE</scope>
    <source>
        <strain evidence="6">PL_HMW_Pooled</strain>
        <tissue evidence="6">Head</tissue>
    </source>
</reference>
<proteinExistence type="predicted"/>
<comment type="caution">
    <text evidence="6">The sequence shown here is derived from an EMBL/GenBank/DDBJ whole genome shotgun (WGS) entry which is preliminary data.</text>
</comment>
<dbReference type="GO" id="GO:0036159">
    <property type="term" value="P:inner dynein arm assembly"/>
    <property type="evidence" value="ECO:0007669"/>
    <property type="project" value="TreeGrafter"/>
</dbReference>
<evidence type="ECO:0000256" key="2">
    <source>
        <dbReference type="ARBA" id="ARBA00022574"/>
    </source>
</evidence>
<feature type="compositionally biased region" description="Polar residues" evidence="5">
    <location>
        <begin position="1"/>
        <end position="14"/>
    </location>
</feature>
<organism evidence="6 7">
    <name type="scientific">Frankliniella fusca</name>
    <dbReference type="NCBI Taxonomy" id="407009"/>
    <lineage>
        <taxon>Eukaryota</taxon>
        <taxon>Metazoa</taxon>
        <taxon>Ecdysozoa</taxon>
        <taxon>Arthropoda</taxon>
        <taxon>Hexapoda</taxon>
        <taxon>Insecta</taxon>
        <taxon>Pterygota</taxon>
        <taxon>Neoptera</taxon>
        <taxon>Paraneoptera</taxon>
        <taxon>Thysanoptera</taxon>
        <taxon>Terebrantia</taxon>
        <taxon>Thripoidea</taxon>
        <taxon>Thripidae</taxon>
        <taxon>Frankliniella</taxon>
    </lineage>
</organism>
<evidence type="ECO:0000256" key="1">
    <source>
        <dbReference type="ARBA" id="ARBA00022490"/>
    </source>
</evidence>
<keyword evidence="7" id="KW-1185">Reference proteome</keyword>
<keyword evidence="3" id="KW-0677">Repeat</keyword>
<dbReference type="PANTHER" id="PTHR12442">
    <property type="entry name" value="DYNEIN INTERMEDIATE CHAIN"/>
    <property type="match status" value="1"/>
</dbReference>